<dbReference type="InterPro" id="IPR000210">
    <property type="entry name" value="BTB/POZ_dom"/>
</dbReference>
<dbReference type="AlphaFoldDB" id="A0A9P5MQY7"/>
<name>A0A9P5MQY7_9AGAM</name>
<dbReference type="EMBL" id="WHVB01000021">
    <property type="protein sequence ID" value="KAF8472253.1"/>
    <property type="molecule type" value="Genomic_DNA"/>
</dbReference>
<protein>
    <recommendedName>
        <fullName evidence="1">BTB domain-containing protein</fullName>
    </recommendedName>
</protein>
<organism evidence="2 3">
    <name type="scientific">Russula ochroleuca</name>
    <dbReference type="NCBI Taxonomy" id="152965"/>
    <lineage>
        <taxon>Eukaryota</taxon>
        <taxon>Fungi</taxon>
        <taxon>Dikarya</taxon>
        <taxon>Basidiomycota</taxon>
        <taxon>Agaricomycotina</taxon>
        <taxon>Agaricomycetes</taxon>
        <taxon>Russulales</taxon>
        <taxon>Russulaceae</taxon>
        <taxon>Russula</taxon>
    </lineage>
</organism>
<comment type="caution">
    <text evidence="2">The sequence shown here is derived from an EMBL/GenBank/DDBJ whole genome shotgun (WGS) entry which is preliminary data.</text>
</comment>
<reference evidence="2" key="1">
    <citation type="submission" date="2019-10" db="EMBL/GenBank/DDBJ databases">
        <authorList>
            <consortium name="DOE Joint Genome Institute"/>
            <person name="Kuo A."/>
            <person name="Miyauchi S."/>
            <person name="Kiss E."/>
            <person name="Drula E."/>
            <person name="Kohler A."/>
            <person name="Sanchez-Garcia M."/>
            <person name="Andreopoulos B."/>
            <person name="Barry K.W."/>
            <person name="Bonito G."/>
            <person name="Buee M."/>
            <person name="Carver A."/>
            <person name="Chen C."/>
            <person name="Cichocki N."/>
            <person name="Clum A."/>
            <person name="Culley D."/>
            <person name="Crous P.W."/>
            <person name="Fauchery L."/>
            <person name="Girlanda M."/>
            <person name="Hayes R."/>
            <person name="Keri Z."/>
            <person name="LaButti K."/>
            <person name="Lipzen A."/>
            <person name="Lombard V."/>
            <person name="Magnuson J."/>
            <person name="Maillard F."/>
            <person name="Morin E."/>
            <person name="Murat C."/>
            <person name="Nolan M."/>
            <person name="Ohm R."/>
            <person name="Pangilinan J."/>
            <person name="Pereira M."/>
            <person name="Perotto S."/>
            <person name="Peter M."/>
            <person name="Riley R."/>
            <person name="Sitrit Y."/>
            <person name="Stielow B."/>
            <person name="Szollosi G."/>
            <person name="Zifcakova L."/>
            <person name="Stursova M."/>
            <person name="Spatafora J.W."/>
            <person name="Tedersoo L."/>
            <person name="Vaario L.-M."/>
            <person name="Yamada A."/>
            <person name="Yan M."/>
            <person name="Wang P."/>
            <person name="Xu J."/>
            <person name="Bruns T."/>
            <person name="Baldrian P."/>
            <person name="Vilgalys R."/>
            <person name="Henrissat B."/>
            <person name="Grigoriev I.V."/>
            <person name="Hibbett D."/>
            <person name="Nagy L.G."/>
            <person name="Martin F.M."/>
        </authorList>
    </citation>
    <scope>NUCLEOTIDE SEQUENCE</scope>
    <source>
        <strain evidence="2">Prilba</strain>
    </source>
</reference>
<gene>
    <name evidence="2" type="ORF">DFH94DRAFT_193338</name>
</gene>
<evidence type="ECO:0000313" key="3">
    <source>
        <dbReference type="Proteomes" id="UP000759537"/>
    </source>
</evidence>
<dbReference type="Gene3D" id="3.30.710.10">
    <property type="entry name" value="Potassium Channel Kv1.1, Chain A"/>
    <property type="match status" value="1"/>
</dbReference>
<dbReference type="SMART" id="SM00225">
    <property type="entry name" value="BTB"/>
    <property type="match status" value="1"/>
</dbReference>
<dbReference type="OrthoDB" id="3357985at2759"/>
<evidence type="ECO:0000313" key="2">
    <source>
        <dbReference type="EMBL" id="KAF8472253.1"/>
    </source>
</evidence>
<accession>A0A9P5MQY7</accession>
<evidence type="ECO:0000259" key="1">
    <source>
        <dbReference type="SMART" id="SM00225"/>
    </source>
</evidence>
<proteinExistence type="predicted"/>
<reference evidence="2" key="2">
    <citation type="journal article" date="2020" name="Nat. Commun.">
        <title>Large-scale genome sequencing of mycorrhizal fungi provides insights into the early evolution of symbiotic traits.</title>
        <authorList>
            <person name="Miyauchi S."/>
            <person name="Kiss E."/>
            <person name="Kuo A."/>
            <person name="Drula E."/>
            <person name="Kohler A."/>
            <person name="Sanchez-Garcia M."/>
            <person name="Morin E."/>
            <person name="Andreopoulos B."/>
            <person name="Barry K.W."/>
            <person name="Bonito G."/>
            <person name="Buee M."/>
            <person name="Carver A."/>
            <person name="Chen C."/>
            <person name="Cichocki N."/>
            <person name="Clum A."/>
            <person name="Culley D."/>
            <person name="Crous P.W."/>
            <person name="Fauchery L."/>
            <person name="Girlanda M."/>
            <person name="Hayes R.D."/>
            <person name="Keri Z."/>
            <person name="LaButti K."/>
            <person name="Lipzen A."/>
            <person name="Lombard V."/>
            <person name="Magnuson J."/>
            <person name="Maillard F."/>
            <person name="Murat C."/>
            <person name="Nolan M."/>
            <person name="Ohm R.A."/>
            <person name="Pangilinan J."/>
            <person name="Pereira M.F."/>
            <person name="Perotto S."/>
            <person name="Peter M."/>
            <person name="Pfister S."/>
            <person name="Riley R."/>
            <person name="Sitrit Y."/>
            <person name="Stielow J.B."/>
            <person name="Szollosi G."/>
            <person name="Zifcakova L."/>
            <person name="Stursova M."/>
            <person name="Spatafora J.W."/>
            <person name="Tedersoo L."/>
            <person name="Vaario L.M."/>
            <person name="Yamada A."/>
            <person name="Yan M."/>
            <person name="Wang P."/>
            <person name="Xu J."/>
            <person name="Bruns T."/>
            <person name="Baldrian P."/>
            <person name="Vilgalys R."/>
            <person name="Dunand C."/>
            <person name="Henrissat B."/>
            <person name="Grigoriev I.V."/>
            <person name="Hibbett D."/>
            <person name="Nagy L.G."/>
            <person name="Martin F.M."/>
        </authorList>
    </citation>
    <scope>NUCLEOTIDE SEQUENCE</scope>
    <source>
        <strain evidence="2">Prilba</strain>
    </source>
</reference>
<dbReference type="InterPro" id="IPR011333">
    <property type="entry name" value="SKP1/BTB/POZ_sf"/>
</dbReference>
<keyword evidence="3" id="KW-1185">Reference proteome</keyword>
<sequence>MSTAATKTSPSGLVVSPENLLFDYPEADVILRSRDSYEFRVLKLYIVNSSPILGEKLLLSPNPHPEPTASAIPVESNVEGTAANVPCVVQLPVDGAILLSLLTYVFPVPPILPSTTEHVMELLSVAQMYKMDVVLTHIRMHIAQQEPPFIREETAFLIYSLSQKYGLRTEALQAARCTLSFSSLTIEDLSEEKKLDLMPGAFLHELWKYHQRVRSNLTSDLEEFRNSNVLTLLENLSCSQLANSGLPVWLDSYISDQSILEIVVRMTHGLLAQVCPERRYSRFGAL</sequence>
<dbReference type="Proteomes" id="UP000759537">
    <property type="component" value="Unassembled WGS sequence"/>
</dbReference>
<feature type="domain" description="BTB" evidence="1">
    <location>
        <begin position="27"/>
        <end position="146"/>
    </location>
</feature>